<feature type="domain" description="Penicillin binding protein A dimerisation" evidence="2">
    <location>
        <begin position="52"/>
        <end position="134"/>
    </location>
</feature>
<dbReference type="InterPro" id="IPR050515">
    <property type="entry name" value="Beta-lactam/transpept"/>
</dbReference>
<comment type="caution">
    <text evidence="3">The sequence shown here is derived from an EMBL/GenBank/DDBJ whole genome shotgun (WGS) entry which is preliminary data.</text>
</comment>
<evidence type="ECO:0000259" key="1">
    <source>
        <dbReference type="Pfam" id="PF00905"/>
    </source>
</evidence>
<dbReference type="RefSeq" id="WP_344381425.1">
    <property type="nucleotide sequence ID" value="NZ_BAAATA010000002.1"/>
</dbReference>
<protein>
    <submittedName>
        <fullName evidence="3">Penicillin-binding transpeptidase domain-containing protein</fullName>
    </submittedName>
</protein>
<dbReference type="Proteomes" id="UP001501358">
    <property type="component" value="Unassembled WGS sequence"/>
</dbReference>
<proteinExistence type="predicted"/>
<keyword evidence="4" id="KW-1185">Reference proteome</keyword>
<reference evidence="3 4" key="1">
    <citation type="journal article" date="2019" name="Int. J. Syst. Evol. Microbiol.">
        <title>The Global Catalogue of Microorganisms (GCM) 10K type strain sequencing project: providing services to taxonomists for standard genome sequencing and annotation.</title>
        <authorList>
            <consortium name="The Broad Institute Genomics Platform"/>
            <consortium name="The Broad Institute Genome Sequencing Center for Infectious Disease"/>
            <person name="Wu L."/>
            <person name="Ma J."/>
        </authorList>
    </citation>
    <scope>NUCLEOTIDE SEQUENCE [LARGE SCALE GENOMIC DNA]</scope>
    <source>
        <strain evidence="3 4">JCM 6307</strain>
    </source>
</reference>
<dbReference type="Pfam" id="PF00905">
    <property type="entry name" value="Transpeptidase"/>
    <property type="match status" value="1"/>
</dbReference>
<dbReference type="EMBL" id="BAAATA010000002">
    <property type="protein sequence ID" value="GAA2472294.1"/>
    <property type="molecule type" value="Genomic_DNA"/>
</dbReference>
<sequence length="489" mass="50993">MTRCTRHVAFLGLVLLAGLLFQGSRIQVVEADAYAEHPANPRPALARWNRPRGDVVVGGRPVTGSAATGEDFAYRRTYTDGPLYAPVTGFASHLYGTSGLEESEDAVLSGRDARLSALGPMTALTREPEPGGDVVTTLDPAVQRAAYKALAGRKGALAAVEPSTGRVLALVSTPSYDPSSLAGGGRRAREAWEKLSKDPSRPMLDRALSRTYPPGSAFKAVTATAALTAGAVTDLDEPTGFPEPYRLPNTTWDLENGPGVENCEDAPLRYAFAVSCNTVLARLAVEVGPEAMSRTAEAFGFNADPSPRIPLPVARSVFDTSVDDAQLALSSIGQYNTRATPLQMAMVAAAIANDGLLMRPYLVDRVTDGGGRTVERTVPQAMGRPMGPGVAGLMRELMETAVAEGSGRKAAVPGAVVGGKTGTAQHGEANAGMPYAWFISYARPEGAPETGAAIALAVVVEDGAADRDRISGGGIAAPLAQKVIRAALR</sequence>
<name>A0ABN3KUY6_9ACTN</name>
<dbReference type="InterPro" id="IPR012338">
    <property type="entry name" value="Beta-lactam/transpept-like"/>
</dbReference>
<gene>
    <name evidence="3" type="ORF">GCM10010406_04980</name>
</gene>
<dbReference type="SUPFAM" id="SSF56601">
    <property type="entry name" value="beta-lactamase/transpeptidase-like"/>
    <property type="match status" value="1"/>
</dbReference>
<evidence type="ECO:0000313" key="3">
    <source>
        <dbReference type="EMBL" id="GAA2472294.1"/>
    </source>
</evidence>
<dbReference type="Pfam" id="PF21922">
    <property type="entry name" value="PBP_dimer_2"/>
    <property type="match status" value="1"/>
</dbReference>
<dbReference type="Gene3D" id="3.40.710.10">
    <property type="entry name" value="DD-peptidase/beta-lactamase superfamily"/>
    <property type="match status" value="1"/>
</dbReference>
<dbReference type="InterPro" id="IPR054120">
    <property type="entry name" value="PBPA_dimer"/>
</dbReference>
<dbReference type="Gene3D" id="3.90.1310.10">
    <property type="entry name" value="Penicillin-binding protein 2a (Domain 2)"/>
    <property type="match status" value="1"/>
</dbReference>
<organism evidence="3 4">
    <name type="scientific">Streptomyces thermolineatus</name>
    <dbReference type="NCBI Taxonomy" id="44033"/>
    <lineage>
        <taxon>Bacteria</taxon>
        <taxon>Bacillati</taxon>
        <taxon>Actinomycetota</taxon>
        <taxon>Actinomycetes</taxon>
        <taxon>Kitasatosporales</taxon>
        <taxon>Streptomycetaceae</taxon>
        <taxon>Streptomyces</taxon>
    </lineage>
</organism>
<feature type="domain" description="Penicillin-binding protein transpeptidase" evidence="1">
    <location>
        <begin position="156"/>
        <end position="484"/>
    </location>
</feature>
<dbReference type="InterPro" id="IPR001460">
    <property type="entry name" value="PCN-bd_Tpept"/>
</dbReference>
<dbReference type="PANTHER" id="PTHR30627">
    <property type="entry name" value="PEPTIDOGLYCAN D,D-TRANSPEPTIDASE"/>
    <property type="match status" value="1"/>
</dbReference>
<evidence type="ECO:0000259" key="2">
    <source>
        <dbReference type="Pfam" id="PF21922"/>
    </source>
</evidence>
<dbReference type="PANTHER" id="PTHR30627:SF24">
    <property type="entry name" value="PENICILLIN-BINDING PROTEIN 4B"/>
    <property type="match status" value="1"/>
</dbReference>
<evidence type="ECO:0000313" key="4">
    <source>
        <dbReference type="Proteomes" id="UP001501358"/>
    </source>
</evidence>
<accession>A0ABN3KUY6</accession>